<evidence type="ECO:0000256" key="1">
    <source>
        <dbReference type="ARBA" id="ARBA00011073"/>
    </source>
</evidence>
<dbReference type="OrthoDB" id="2220137at2"/>
<dbReference type="PROSITE" id="PS00136">
    <property type="entry name" value="SUBTILASE_ASP"/>
    <property type="match status" value="1"/>
</dbReference>
<dbReference type="InterPro" id="IPR026906">
    <property type="entry name" value="LRR_5"/>
</dbReference>
<dbReference type="Gene3D" id="3.80.10.10">
    <property type="entry name" value="Ribonuclease Inhibitor"/>
    <property type="match status" value="4"/>
</dbReference>
<protein>
    <recommendedName>
        <fullName evidence="3">Phosphoglycerate kinase</fullName>
        <ecNumber evidence="2">2.7.2.3</ecNumber>
    </recommendedName>
</protein>
<dbReference type="Gene3D" id="3.40.50.1260">
    <property type="entry name" value="Phosphoglycerate kinase, N-terminal domain"/>
    <property type="match status" value="1"/>
</dbReference>
<evidence type="ECO:0000259" key="15">
    <source>
        <dbReference type="Pfam" id="PF00082"/>
    </source>
</evidence>
<dbReference type="InterPro" id="IPR001576">
    <property type="entry name" value="Phosphoglycerate_kinase"/>
</dbReference>
<evidence type="ECO:0000256" key="6">
    <source>
        <dbReference type="ARBA" id="ARBA00022741"/>
    </source>
</evidence>
<dbReference type="Gene3D" id="3.40.50.200">
    <property type="entry name" value="Peptidase S8/S53 domain"/>
    <property type="match status" value="1"/>
</dbReference>
<dbReference type="Proteomes" id="UP000291269">
    <property type="component" value="Unassembled WGS sequence"/>
</dbReference>
<dbReference type="GO" id="GO:0004618">
    <property type="term" value="F:phosphoglycerate kinase activity"/>
    <property type="evidence" value="ECO:0007669"/>
    <property type="project" value="UniProtKB-EC"/>
</dbReference>
<dbReference type="GO" id="GO:0004252">
    <property type="term" value="F:serine-type endopeptidase activity"/>
    <property type="evidence" value="ECO:0007669"/>
    <property type="project" value="UniProtKB-UniRule"/>
</dbReference>
<feature type="active site" description="Charge relay system" evidence="12 13">
    <location>
        <position position="441"/>
    </location>
</feature>
<evidence type="ECO:0000256" key="9">
    <source>
        <dbReference type="ARBA" id="ARBA00022825"/>
    </source>
</evidence>
<dbReference type="SUPFAM" id="SSF52058">
    <property type="entry name" value="L domain-like"/>
    <property type="match status" value="1"/>
</dbReference>
<evidence type="ECO:0000256" key="10">
    <source>
        <dbReference type="ARBA" id="ARBA00022840"/>
    </source>
</evidence>
<dbReference type="InterPro" id="IPR036043">
    <property type="entry name" value="Phosphoglycerate_kinase_sf"/>
</dbReference>
<comment type="caution">
    <text evidence="16">The sequence shown here is derived from an EMBL/GenBank/DDBJ whole genome shotgun (WGS) entry which is preliminary data.</text>
</comment>
<evidence type="ECO:0000256" key="3">
    <source>
        <dbReference type="ARBA" id="ARBA00016471"/>
    </source>
</evidence>
<gene>
    <name evidence="16" type="primary">pgk</name>
    <name evidence="16" type="ORF">ESZ91_03300</name>
</gene>
<name>A0A4Q2KC31_9FIRM</name>
<reference evidence="16 17" key="1">
    <citation type="journal article" date="2019" name="Gut">
        <title>Antibiotics-induced monodominance of a novel gut bacterial order.</title>
        <authorList>
            <person name="Hildebrand F."/>
            <person name="Moitinho-Silva L."/>
            <person name="Blasche S."/>
            <person name="Jahn M.T."/>
            <person name="Gossmann T.I."/>
            <person name="Heuerta-Cepas J."/>
            <person name="Hercog R."/>
            <person name="Luetge M."/>
            <person name="Bahram M."/>
            <person name="Pryszlak A."/>
            <person name="Alves R.J."/>
            <person name="Waszak S.M."/>
            <person name="Zhu A."/>
            <person name="Ye L."/>
            <person name="Costea P.I."/>
            <person name="Aalvink S."/>
            <person name="Belzer C."/>
            <person name="Forslund S.K."/>
            <person name="Sunagawa S."/>
            <person name="Hentschel U."/>
            <person name="Merten C."/>
            <person name="Patil K.R."/>
            <person name="Benes V."/>
            <person name="Bork P."/>
        </authorList>
    </citation>
    <scope>NUCLEOTIDE SEQUENCE [LARGE SCALE GENOMIC DNA]</scope>
    <source>
        <strain evidence="16 17">HDS1380</strain>
    </source>
</reference>
<dbReference type="InterPro" id="IPR036852">
    <property type="entry name" value="Peptidase_S8/S53_dom_sf"/>
</dbReference>
<dbReference type="EC" id="2.7.2.3" evidence="2"/>
<comment type="similarity">
    <text evidence="1 13 14">Belongs to the peptidase S8 family.</text>
</comment>
<evidence type="ECO:0000256" key="12">
    <source>
        <dbReference type="PIRSR" id="PIRSR615500-1"/>
    </source>
</evidence>
<evidence type="ECO:0000256" key="7">
    <source>
        <dbReference type="ARBA" id="ARBA00022777"/>
    </source>
</evidence>
<feature type="active site" description="Charge relay system" evidence="12 13">
    <location>
        <position position="261"/>
    </location>
</feature>
<dbReference type="PANTHER" id="PTHR45661:SF3">
    <property type="entry name" value="IG-LIKE DOMAIN-CONTAINING PROTEIN"/>
    <property type="match status" value="1"/>
</dbReference>
<keyword evidence="17" id="KW-1185">Reference proteome</keyword>
<dbReference type="PRINTS" id="PR00723">
    <property type="entry name" value="SUBTILISIN"/>
</dbReference>
<dbReference type="Pfam" id="PF13306">
    <property type="entry name" value="LRR_5"/>
    <property type="match status" value="3"/>
</dbReference>
<dbReference type="PROSITE" id="PS00138">
    <property type="entry name" value="SUBTILASE_SER"/>
    <property type="match status" value="1"/>
</dbReference>
<keyword evidence="4 13" id="KW-0645">Protease</keyword>
<dbReference type="InterPro" id="IPR023827">
    <property type="entry name" value="Peptidase_S8_Asp-AS"/>
</dbReference>
<dbReference type="InterPro" id="IPR015500">
    <property type="entry name" value="Peptidase_S8_subtilisin-rel"/>
</dbReference>
<keyword evidence="5" id="KW-0808">Transferase</keyword>
<feature type="active site" description="Charge relay system" evidence="12 13">
    <location>
        <position position="222"/>
    </location>
</feature>
<keyword evidence="7 16" id="KW-0418">Kinase</keyword>
<keyword evidence="9 13" id="KW-0720">Serine protease</keyword>
<dbReference type="SUPFAM" id="SSF52743">
    <property type="entry name" value="Subtilisin-like"/>
    <property type="match status" value="1"/>
</dbReference>
<dbReference type="GO" id="GO:0005524">
    <property type="term" value="F:ATP binding"/>
    <property type="evidence" value="ECO:0007669"/>
    <property type="project" value="UniProtKB-KW"/>
</dbReference>
<dbReference type="GO" id="GO:0006508">
    <property type="term" value="P:proteolysis"/>
    <property type="evidence" value="ECO:0007669"/>
    <property type="project" value="UniProtKB-KW"/>
</dbReference>
<dbReference type="EMBL" id="SDOZ01000002">
    <property type="protein sequence ID" value="RXZ61430.1"/>
    <property type="molecule type" value="Genomic_DNA"/>
</dbReference>
<evidence type="ECO:0000256" key="14">
    <source>
        <dbReference type="RuleBase" id="RU003355"/>
    </source>
</evidence>
<evidence type="ECO:0000256" key="5">
    <source>
        <dbReference type="ARBA" id="ARBA00022679"/>
    </source>
</evidence>
<evidence type="ECO:0000256" key="11">
    <source>
        <dbReference type="ARBA" id="ARBA00023152"/>
    </source>
</evidence>
<organism evidence="16 17">
    <name type="scientific">Candidatus Borkfalkia ceftriaxoniphila</name>
    <dbReference type="NCBI Taxonomy" id="2508949"/>
    <lineage>
        <taxon>Bacteria</taxon>
        <taxon>Bacillati</taxon>
        <taxon>Bacillota</taxon>
        <taxon>Clostridia</taxon>
        <taxon>Christensenellales</taxon>
        <taxon>Christensenellaceae</taxon>
        <taxon>Candidatus Borkfalkia</taxon>
    </lineage>
</organism>
<evidence type="ECO:0000313" key="17">
    <source>
        <dbReference type="Proteomes" id="UP000291269"/>
    </source>
</evidence>
<keyword evidence="8 13" id="KW-0378">Hydrolase</keyword>
<dbReference type="PANTHER" id="PTHR45661">
    <property type="entry name" value="SURFACE ANTIGEN"/>
    <property type="match status" value="1"/>
</dbReference>
<keyword evidence="6" id="KW-0547">Nucleotide-binding</keyword>
<keyword evidence="10" id="KW-0067">ATP-binding</keyword>
<dbReference type="PROSITE" id="PS51892">
    <property type="entry name" value="SUBTILASE"/>
    <property type="match status" value="1"/>
</dbReference>
<dbReference type="InterPro" id="IPR000209">
    <property type="entry name" value="Peptidase_S8/S53_dom"/>
</dbReference>
<evidence type="ECO:0000256" key="13">
    <source>
        <dbReference type="PROSITE-ProRule" id="PRU01240"/>
    </source>
</evidence>
<dbReference type="PROSITE" id="PS00137">
    <property type="entry name" value="SUBTILASE_HIS"/>
    <property type="match status" value="1"/>
</dbReference>
<dbReference type="InterPro" id="IPR023828">
    <property type="entry name" value="Peptidase_S8_Ser-AS"/>
</dbReference>
<evidence type="ECO:0000313" key="16">
    <source>
        <dbReference type="EMBL" id="RXZ61430.1"/>
    </source>
</evidence>
<dbReference type="GO" id="GO:0006096">
    <property type="term" value="P:glycolytic process"/>
    <property type="evidence" value="ECO:0007669"/>
    <property type="project" value="UniProtKB-KW"/>
</dbReference>
<evidence type="ECO:0000256" key="2">
    <source>
        <dbReference type="ARBA" id="ARBA00013061"/>
    </source>
</evidence>
<dbReference type="SUPFAM" id="SSF53748">
    <property type="entry name" value="Phosphoglycerate kinase"/>
    <property type="match status" value="1"/>
</dbReference>
<dbReference type="PROSITE" id="PS50007">
    <property type="entry name" value="PIPLC_X_DOMAIN"/>
    <property type="match status" value="1"/>
</dbReference>
<dbReference type="InterPro" id="IPR022398">
    <property type="entry name" value="Peptidase_S8_His-AS"/>
</dbReference>
<dbReference type="Pfam" id="PF00082">
    <property type="entry name" value="Peptidase_S8"/>
    <property type="match status" value="1"/>
</dbReference>
<dbReference type="RefSeq" id="WP_129224119.1">
    <property type="nucleotide sequence ID" value="NZ_SDOZ01000002.1"/>
</dbReference>
<dbReference type="InterPro" id="IPR053139">
    <property type="entry name" value="Surface_bspA-like"/>
</dbReference>
<keyword evidence="11" id="KW-0324">Glycolysis</keyword>
<dbReference type="InterPro" id="IPR015824">
    <property type="entry name" value="Phosphoglycerate_kinase_N"/>
</dbReference>
<evidence type="ECO:0000256" key="4">
    <source>
        <dbReference type="ARBA" id="ARBA00022670"/>
    </source>
</evidence>
<dbReference type="Pfam" id="PF00162">
    <property type="entry name" value="PGK"/>
    <property type="match status" value="1"/>
</dbReference>
<accession>A0A4Q2KC31</accession>
<proteinExistence type="inferred from homology"/>
<feature type="domain" description="Peptidase S8/S53" evidence="15">
    <location>
        <begin position="214"/>
        <end position="474"/>
    </location>
</feature>
<evidence type="ECO:0000256" key="8">
    <source>
        <dbReference type="ARBA" id="ARBA00022801"/>
    </source>
</evidence>
<sequence length="1501" mass="166604">MNTSKNVRSRLLIILLFITAIMILSLLFSQGKSLYADSNENKFEKNTTNEYVVFGKSSIQENFADDKILVVLNRQETLRFKNWDIDDFPEIDIISVENLTATSENVVNADLTRRKYGETYQTKNVKHVSKSKINAEEFKTILCLTLKNSGKENVLNAIERLRHRTDIITAEPDYAFTFTSTPNDTYFVEGKQWGLNGEKGINAPQAWNMVKGSNSVMVGVIDSGIQANHPDLQGRVNICLSRDFTLPAPYIPESVTDTNGHGTHCAGIIGAQGNNSMGITGVGQNIQLVSLKISQVAGTPAAENTFASHVVSAINYAATENIPILSCSNGTQNFLGSTASLTAFETAVTNYTGLYINAAGNNSRNNDNNPDGFPRAQFHPDNFLSVGSLDSNGNLSSFSNWGVNTVDIYAPGGNILSTWPTELTNQHDSGRPGYRTMSGTSMATPHVAGVAALMLSANPDLTPQELKTIIKESANIVSLTTPSSTTINGRCLNAETAVGEVSTFTVEEISSNTVKLTGIALGKQLTDSILIPDSIEGKTIVEIGDSTFANQTKITQVLIPSRIENIGDRAFENCTNLTSVSAMDNLEHIGVRAFKDCSKLTELPTMNHLKNIGEGAFENCSSLQHIASMPKLETIGNAAFKNCTDLEVIAQMPQVLSISGEAFKNCKSLTVLSEMERLELIGAEAFAECFSLTTIKAMPNINWIGDAAFKNCIALTNLPKMDNIEYIYKEAFMNCSALQSIPAMPKLQEIEYSAFVNCSALTNLLAMDCLESLGASAFENCSSLEYVTSMPNLETIGAAAFKNCKSLINLPEMDNVKYIYKEAFMNCSELVTIPSLENVQEIGNEAFINCGKLKTNLVLDHILSIGDKAFLGCVSIPSVSLSKDLNTVGSEVFRYCTELNITVNENNKDFRAVDNVLYHGSIVIAAGNTSHAIELPESITEINAYAFENNSKLNIIRFKSSPKIGEQAFANCINLSEVYFDDVTMPTLQENAFLNDSISLFVPYINRIKYRIKFAEYDVSIDSLLLQVMFMDQGKIVQKEEVYYGSNVYFPRLKMKDHAFFGWFQKDGNAPGFYNSKIWDTYEDIVLHAEWVYNSAEAYLDGIKQVGTYYVQNAYNSIDADGFSINELTEYFKTQNALLMGGRLRNDLKGLEGFENQYRPQIVMSGNVGTSIREELEFIAKNLSNKDIIYVAGKSTCTFLKSIGLDIGLGYVDNMLVDLARDILNKAEKVGCRLILPEVIITASKDMQTIKGIREIDEIPADEIPLTILPPSYIDKIGQAQTLEIYGYPILCSTEDLLEADSEVIETLNNTIKTTVLENERLANEKNTSLIFLHDTEGYGRTQIYKFYSQEMRRPPYDAPMYSIYIKNGQYSDRKTVYDVNLQQGDIIFMRVEFDIRNTGNISDSPLSMERFKTLYNVFLPEVKYVLDQGGKVVLMASNPIDIHNESDFEAKEYNNPKFLQMSSDILQRNVGFIPIENIRQIVNSENQVVWTNNTYFYELD</sequence>
<dbReference type="InterPro" id="IPR032675">
    <property type="entry name" value="LRR_dom_sf"/>
</dbReference>